<evidence type="ECO:0000313" key="2">
    <source>
        <dbReference type="Proteomes" id="UP000807504"/>
    </source>
</evidence>
<comment type="caution">
    <text evidence="1">The sequence shown here is derived from an EMBL/GenBank/DDBJ whole genome shotgun (WGS) entry which is preliminary data.</text>
</comment>
<gene>
    <name evidence="1" type="ORF">HNY73_021880</name>
</gene>
<name>A0A8T0E2Q7_ARGBR</name>
<organism evidence="1 2">
    <name type="scientific">Argiope bruennichi</name>
    <name type="common">Wasp spider</name>
    <name type="synonym">Aranea bruennichi</name>
    <dbReference type="NCBI Taxonomy" id="94029"/>
    <lineage>
        <taxon>Eukaryota</taxon>
        <taxon>Metazoa</taxon>
        <taxon>Ecdysozoa</taxon>
        <taxon>Arthropoda</taxon>
        <taxon>Chelicerata</taxon>
        <taxon>Arachnida</taxon>
        <taxon>Araneae</taxon>
        <taxon>Araneomorphae</taxon>
        <taxon>Entelegynae</taxon>
        <taxon>Araneoidea</taxon>
        <taxon>Araneidae</taxon>
        <taxon>Argiope</taxon>
    </lineage>
</organism>
<reference evidence="1" key="2">
    <citation type="submission" date="2020-06" db="EMBL/GenBank/DDBJ databases">
        <authorList>
            <person name="Sheffer M."/>
        </authorList>
    </citation>
    <scope>NUCLEOTIDE SEQUENCE</scope>
</reference>
<keyword evidence="2" id="KW-1185">Reference proteome</keyword>
<dbReference type="Proteomes" id="UP000807504">
    <property type="component" value="Unassembled WGS sequence"/>
</dbReference>
<dbReference type="EMBL" id="JABXBU010002231">
    <property type="protein sequence ID" value="KAF8763730.1"/>
    <property type="molecule type" value="Genomic_DNA"/>
</dbReference>
<reference evidence="1" key="1">
    <citation type="journal article" date="2020" name="bioRxiv">
        <title>Chromosome-level reference genome of the European wasp spider Argiope bruennichi: a resource for studies on range expansion and evolutionary adaptation.</title>
        <authorList>
            <person name="Sheffer M.M."/>
            <person name="Hoppe A."/>
            <person name="Krehenwinkel H."/>
            <person name="Uhl G."/>
            <person name="Kuss A.W."/>
            <person name="Jensen L."/>
            <person name="Jensen C."/>
            <person name="Gillespie R.G."/>
            <person name="Hoff K.J."/>
            <person name="Prost S."/>
        </authorList>
    </citation>
    <scope>NUCLEOTIDE SEQUENCE</scope>
</reference>
<dbReference type="AlphaFoldDB" id="A0A8T0E2Q7"/>
<proteinExistence type="predicted"/>
<accession>A0A8T0E2Q7</accession>
<sequence>MLKDKVSPSIKNSICHLCREIGICYIWLEEKDKHILGPEFPKSIMYGIKDESSATLENLRKLLLKLSTKRKLKSSKKDAASFIDISSNEMELSSTERTTNQEVLNTSTFYHIHEGHVSKKSNQEVTGFLSLNKFSSDEKETDFLDYDSVACSGLLSIK</sequence>
<evidence type="ECO:0000313" key="1">
    <source>
        <dbReference type="EMBL" id="KAF8763730.1"/>
    </source>
</evidence>
<protein>
    <submittedName>
        <fullName evidence="1">Uncharacterized protein</fullName>
    </submittedName>
</protein>